<evidence type="ECO:0000313" key="9">
    <source>
        <dbReference type="Proteomes" id="UP000325211"/>
    </source>
</evidence>
<dbReference type="PRINTS" id="PR00385">
    <property type="entry name" value="P450"/>
</dbReference>
<dbReference type="PANTHER" id="PTHR46696">
    <property type="entry name" value="P450, PUTATIVE (EUROFUNG)-RELATED"/>
    <property type="match status" value="1"/>
</dbReference>
<keyword evidence="5" id="KW-0408">Iron</keyword>
<dbReference type="EMBL" id="CP029190">
    <property type="protein sequence ID" value="QES46742.1"/>
    <property type="molecule type" value="Genomic_DNA"/>
</dbReference>
<dbReference type="GO" id="GO:0005506">
    <property type="term" value="F:iron ion binding"/>
    <property type="evidence" value="ECO:0007669"/>
    <property type="project" value="InterPro"/>
</dbReference>
<evidence type="ECO:0000256" key="5">
    <source>
        <dbReference type="ARBA" id="ARBA00023004"/>
    </source>
</evidence>
<dbReference type="AlphaFoldDB" id="A0A5P2CV05"/>
<sequence length="414" mass="46275">MTESDSILRRIIDHKNRANPYPLYAELRETPVYHDADGPYVISHYYDILSLLHDPRVSSDARNLASTANDPLAGSEQEEPAALPPGFLRLDPPEHDRLRRITNRPFGPPHSPRRVDGMRGELDEIVKDLIDGITDPDNVDLVEQVSYPFPVTVICRLLGVPREDEARFHVWADTLAASLDPAPGDDLEERNQVTQAARMELGMYLAGLIEERHKNPKDDMLSQLAAGYGQDETMTTMELLSTSALLLIAGHETTVNLITNGMLTLLRHPEYLEKLREDPGLAAPLVEELLRYEPPVQLVPQRSTLADIEVHGVTIPKGSSLWLVLAAGNRDPQRFPDPDRFDPYRKDIEHLGLGSGIHSCFGAPLARLEAQLALSELARRLENPRLLEDPPPYRQNAVLRGPRHLHVACDGIRA</sequence>
<name>A0A5P2CV05_STRVZ</name>
<feature type="region of interest" description="Disordered" evidence="7">
    <location>
        <begin position="62"/>
        <end position="87"/>
    </location>
</feature>
<evidence type="ECO:0000256" key="2">
    <source>
        <dbReference type="ARBA" id="ARBA00022617"/>
    </source>
</evidence>
<evidence type="ECO:0000256" key="6">
    <source>
        <dbReference type="ARBA" id="ARBA00023033"/>
    </source>
</evidence>
<dbReference type="GO" id="GO:0020037">
    <property type="term" value="F:heme binding"/>
    <property type="evidence" value="ECO:0007669"/>
    <property type="project" value="InterPro"/>
</dbReference>
<accession>A0A5P2CV05</accession>
<comment type="similarity">
    <text evidence="1">Belongs to the cytochrome P450 family.</text>
</comment>
<dbReference type="Pfam" id="PF00067">
    <property type="entry name" value="p450"/>
    <property type="match status" value="2"/>
</dbReference>
<dbReference type="SUPFAM" id="SSF48264">
    <property type="entry name" value="Cytochrome P450"/>
    <property type="match status" value="1"/>
</dbReference>
<evidence type="ECO:0000256" key="3">
    <source>
        <dbReference type="ARBA" id="ARBA00022723"/>
    </source>
</evidence>
<dbReference type="Proteomes" id="UP000325211">
    <property type="component" value="Chromosome"/>
</dbReference>
<dbReference type="RefSeq" id="WP_150205621.1">
    <property type="nucleotide sequence ID" value="NZ_CP029190.1"/>
</dbReference>
<dbReference type="CDD" id="cd20625">
    <property type="entry name" value="CYP164-like"/>
    <property type="match status" value="1"/>
</dbReference>
<proteinExistence type="inferred from homology"/>
<dbReference type="OrthoDB" id="142769at2"/>
<dbReference type="InterPro" id="IPR001128">
    <property type="entry name" value="Cyt_P450"/>
</dbReference>
<keyword evidence="2" id="KW-0349">Heme</keyword>
<reference evidence="8 9" key="1">
    <citation type="submission" date="2018-05" db="EMBL/GenBank/DDBJ databases">
        <title>Streptomyces venezuelae.</title>
        <authorList>
            <person name="Kim W."/>
            <person name="Lee N."/>
            <person name="Cho B.-K."/>
        </authorList>
    </citation>
    <scope>NUCLEOTIDE SEQUENCE [LARGE SCALE GENOMIC DNA]</scope>
    <source>
        <strain evidence="8 9">ATCC 21782</strain>
    </source>
</reference>
<dbReference type="GO" id="GO:0016705">
    <property type="term" value="F:oxidoreductase activity, acting on paired donors, with incorporation or reduction of molecular oxygen"/>
    <property type="evidence" value="ECO:0007669"/>
    <property type="project" value="InterPro"/>
</dbReference>
<dbReference type="InterPro" id="IPR036396">
    <property type="entry name" value="Cyt_P450_sf"/>
</dbReference>
<dbReference type="FunFam" id="1.10.630.10:FF:000018">
    <property type="entry name" value="Cytochrome P450 monooxygenase"/>
    <property type="match status" value="1"/>
</dbReference>
<dbReference type="InterPro" id="IPR002397">
    <property type="entry name" value="Cyt_P450_B"/>
</dbReference>
<keyword evidence="4" id="KW-0560">Oxidoreductase</keyword>
<dbReference type="PRINTS" id="PR00359">
    <property type="entry name" value="BP450"/>
</dbReference>
<dbReference type="PANTHER" id="PTHR46696:SF1">
    <property type="entry name" value="CYTOCHROME P450 YJIB-RELATED"/>
    <property type="match status" value="1"/>
</dbReference>
<dbReference type="Gene3D" id="1.10.630.10">
    <property type="entry name" value="Cytochrome P450"/>
    <property type="match status" value="1"/>
</dbReference>
<protein>
    <submittedName>
        <fullName evidence="8">Cytochrome P450</fullName>
    </submittedName>
</protein>
<organism evidence="8 9">
    <name type="scientific">Streptomyces venezuelae</name>
    <dbReference type="NCBI Taxonomy" id="54571"/>
    <lineage>
        <taxon>Bacteria</taxon>
        <taxon>Bacillati</taxon>
        <taxon>Actinomycetota</taxon>
        <taxon>Actinomycetes</taxon>
        <taxon>Kitasatosporales</taxon>
        <taxon>Streptomycetaceae</taxon>
        <taxon>Streptomyces</taxon>
    </lineage>
</organism>
<gene>
    <name evidence="8" type="ORF">DEJ50_01590</name>
</gene>
<dbReference type="GO" id="GO:0004497">
    <property type="term" value="F:monooxygenase activity"/>
    <property type="evidence" value="ECO:0007669"/>
    <property type="project" value="UniProtKB-KW"/>
</dbReference>
<evidence type="ECO:0000256" key="7">
    <source>
        <dbReference type="SAM" id="MobiDB-lite"/>
    </source>
</evidence>
<keyword evidence="6" id="KW-0503">Monooxygenase</keyword>
<keyword evidence="3" id="KW-0479">Metal-binding</keyword>
<evidence type="ECO:0000313" key="8">
    <source>
        <dbReference type="EMBL" id="QES46742.1"/>
    </source>
</evidence>
<evidence type="ECO:0000256" key="1">
    <source>
        <dbReference type="ARBA" id="ARBA00010617"/>
    </source>
</evidence>
<evidence type="ECO:0000256" key="4">
    <source>
        <dbReference type="ARBA" id="ARBA00023002"/>
    </source>
</evidence>